<keyword evidence="1 2" id="KW-0694">RNA-binding</keyword>
<accession>A0ABD3LXW0</accession>
<evidence type="ECO:0000313" key="4">
    <source>
        <dbReference type="EMBL" id="KAL3756564.1"/>
    </source>
</evidence>
<evidence type="ECO:0000313" key="5">
    <source>
        <dbReference type="Proteomes" id="UP001530293"/>
    </source>
</evidence>
<dbReference type="GO" id="GO:0003723">
    <property type="term" value="F:RNA binding"/>
    <property type="evidence" value="ECO:0007669"/>
    <property type="project" value="UniProtKB-UniRule"/>
</dbReference>
<comment type="caution">
    <text evidence="4">The sequence shown here is derived from an EMBL/GenBank/DDBJ whole genome shotgun (WGS) entry which is preliminary data.</text>
</comment>
<dbReference type="Gene3D" id="1.10.10.10">
    <property type="entry name" value="Winged helix-like DNA-binding domain superfamily/Winged helix DNA-binding domain"/>
    <property type="match status" value="1"/>
</dbReference>
<dbReference type="InterPro" id="IPR036388">
    <property type="entry name" value="WH-like_DNA-bd_sf"/>
</dbReference>
<sequence>MFQRLCTKHAQVQKSCSLPCHCARPVHAPSSIYFLHKGRRRPRRGYCVRSNSICSSSIFVSNIGLDGPNINNFQFRLHSAGALSFSDLRSRTAFAATDNESRHIEQNNQTTTATTPSQHDLLSQQLIFLFSDLNLRNNKHARSILIDDQYLPLKELLEIKSIKNITSGEDSGGDPTAMVMDAIDLVNENESNVQLHMEQIDGEIFVRRSPPFSYNESIKSSHDRMMVIEGWPIENKKSRPRWAVSHVRMLLCNENATFDKEMRIDANNTPMTYWRYDHAMGVINIEFKSESGALSAWENLERASSSQAAADSLGIEVYRLPPEDNARKAYKLQIGEIALIARSIDLTSINDDDNLETRSTYSIVDDQPNTIPYQESRAMKRPVDVLPPTKVWETYKSLSLGQFTDAMNQLYQYHVTLPPSVSNDVRDDDLHQQLLSRRHDLYADVLGLVSLVKASIDKGEIRALRGKDGYALSDSIGMGLLIFSETPISERPIEDIGGIVGGSISPYEACLEVFGILRDLNLDIHPSHYTYAIRAACNESRWREAAQLFLSQVDGDDGFNPNATGGYVPIDPELAWEGLYAVACDAKMSEPAAEGVDPCPSKRVFDTAMKMSMISPSGQEKYILAAGEALGRAGLWRDCLVFASDSDSVSTYGPVIAAAAMQACIECARYTEAISAYDLFMSSSQAAASEWQWGGGNITAVKPLCRDLALNAMGSVESGGLSRDAIRMFGEVIDEGSPVSKNAVVGLAHCLEYDGDWQSSINLLKVFVESVYRKEHSSWHVISDVLGRLTSASNEDALGPFEVNRLLADLLASAMRVCNQQDQHGLAILLCSIMNKSYIGEGRTTHNGKFDCAHGKAVNIIASQAIVIEHERILEVFVQSLHGLGCGGVADALLDTLQHDMSISLPHGSRRSDVTHAESWIHAIVAIDRVLEAMNAIRSTGAQLSLEDRLLFERGLRRAMEHCVDSHQSTAALELFNYAATILEGNNKTLSERVRLFFGMENSYGDKNTSDAMFHEGKDIDLKSLRLGDALLAAIIKSFTDLGELEKARIAFLDGTHHLDDATLMPQSTNNTLQALLDIDHDECMNFLDNMDVRYINPTTFYMIARRFAQNCTWSEIGDIYNRARSAGCISEELGLIAMQAVVESELLDGKIKILRRIIIDDICGLVGMESNDWIQSRYWGIKKRVGFHYARLLMRWDNPATSQKEELVFAVREIRRCSKEGTVAKHAPLMCIVKLAQLYDTDERVNEGSMSEKQKRSAINLILEACEEARRSGLMRSHVFTSEAARSLRALKANKECVKLVRSLIPESGKIKHKNAMEEAIHAASEERDHDSLQLLTDVFERSGYDSRNISLEA</sequence>
<feature type="domain" description="HTH La-type RNA-binding" evidence="3">
    <location>
        <begin position="112"/>
        <end position="216"/>
    </location>
</feature>
<name>A0ABD3LXW0_9STRA</name>
<protein>
    <recommendedName>
        <fullName evidence="3">HTH La-type RNA-binding domain-containing protein</fullName>
    </recommendedName>
</protein>
<dbReference type="InterPro" id="IPR006630">
    <property type="entry name" value="La_HTH"/>
</dbReference>
<evidence type="ECO:0000259" key="3">
    <source>
        <dbReference type="PROSITE" id="PS50961"/>
    </source>
</evidence>
<keyword evidence="5" id="KW-1185">Reference proteome</keyword>
<dbReference type="EMBL" id="JALLBG020000303">
    <property type="protein sequence ID" value="KAL3756564.1"/>
    <property type="molecule type" value="Genomic_DNA"/>
</dbReference>
<reference evidence="4 5" key="1">
    <citation type="submission" date="2024-10" db="EMBL/GenBank/DDBJ databases">
        <title>Updated reference genomes for cyclostephanoid diatoms.</title>
        <authorList>
            <person name="Roberts W.R."/>
            <person name="Alverson A.J."/>
        </authorList>
    </citation>
    <scope>NUCLEOTIDE SEQUENCE [LARGE SCALE GENOMIC DNA]</scope>
    <source>
        <strain evidence="4 5">AJA232-27</strain>
    </source>
</reference>
<organism evidence="4 5">
    <name type="scientific">Discostella pseudostelligera</name>
    <dbReference type="NCBI Taxonomy" id="259834"/>
    <lineage>
        <taxon>Eukaryota</taxon>
        <taxon>Sar</taxon>
        <taxon>Stramenopiles</taxon>
        <taxon>Ochrophyta</taxon>
        <taxon>Bacillariophyta</taxon>
        <taxon>Coscinodiscophyceae</taxon>
        <taxon>Thalassiosirophycidae</taxon>
        <taxon>Stephanodiscales</taxon>
        <taxon>Stephanodiscaceae</taxon>
        <taxon>Discostella</taxon>
    </lineage>
</organism>
<dbReference type="PROSITE" id="PS50961">
    <property type="entry name" value="HTH_LA"/>
    <property type="match status" value="1"/>
</dbReference>
<proteinExistence type="predicted"/>
<evidence type="ECO:0000256" key="2">
    <source>
        <dbReference type="PROSITE-ProRule" id="PRU00332"/>
    </source>
</evidence>
<evidence type="ECO:0000256" key="1">
    <source>
        <dbReference type="ARBA" id="ARBA00022884"/>
    </source>
</evidence>
<dbReference type="Proteomes" id="UP001530293">
    <property type="component" value="Unassembled WGS sequence"/>
</dbReference>
<gene>
    <name evidence="4" type="ORF">ACHAWU_009958</name>
</gene>